<name>A0ABT6MKQ7_9NOCA</name>
<evidence type="ECO:0000313" key="2">
    <source>
        <dbReference type="Proteomes" id="UP001160334"/>
    </source>
</evidence>
<protein>
    <submittedName>
        <fullName evidence="1">Uncharacterized protein</fullName>
    </submittedName>
</protein>
<accession>A0ABT6MKQ7</accession>
<dbReference type="Proteomes" id="UP001160334">
    <property type="component" value="Unassembled WGS sequence"/>
</dbReference>
<comment type="caution">
    <text evidence="1">The sequence shown here is derived from an EMBL/GenBank/DDBJ whole genome shotgun (WGS) entry which is preliminary data.</text>
</comment>
<gene>
    <name evidence="1" type="ORF">M2280_006177</name>
</gene>
<organism evidence="1 2">
    <name type="scientific">Prescottella agglutinans</name>
    <dbReference type="NCBI Taxonomy" id="1644129"/>
    <lineage>
        <taxon>Bacteria</taxon>
        <taxon>Bacillati</taxon>
        <taxon>Actinomycetota</taxon>
        <taxon>Actinomycetes</taxon>
        <taxon>Mycobacteriales</taxon>
        <taxon>Nocardiaceae</taxon>
        <taxon>Prescottella</taxon>
    </lineage>
</organism>
<proteinExistence type="predicted"/>
<sequence length="60" mass="6373">MEIAAGKVTGICRPLIRGHSRSRDQFFAGGLLRFRPAGFGLVSSMFFGIEAPASADASML</sequence>
<reference evidence="1 2" key="1">
    <citation type="submission" date="2023-04" db="EMBL/GenBank/DDBJ databases">
        <title>Forest soil microbial communities from Buena Vista Peninsula, Colon Province, Panama.</title>
        <authorList>
            <person name="Bouskill N."/>
        </authorList>
    </citation>
    <scope>NUCLEOTIDE SEQUENCE [LARGE SCALE GENOMIC DNA]</scope>
    <source>
        <strain evidence="1 2">CFH S0262</strain>
    </source>
</reference>
<dbReference type="EMBL" id="JARXVC010000030">
    <property type="protein sequence ID" value="MDH6284913.1"/>
    <property type="molecule type" value="Genomic_DNA"/>
</dbReference>
<evidence type="ECO:0000313" key="1">
    <source>
        <dbReference type="EMBL" id="MDH6284913.1"/>
    </source>
</evidence>
<keyword evidence="2" id="KW-1185">Reference proteome</keyword>